<gene>
    <name evidence="2" type="ORF">E2C01_013251</name>
</gene>
<evidence type="ECO:0000256" key="1">
    <source>
        <dbReference type="SAM" id="MobiDB-lite"/>
    </source>
</evidence>
<dbReference type="Proteomes" id="UP000324222">
    <property type="component" value="Unassembled WGS sequence"/>
</dbReference>
<organism evidence="2 3">
    <name type="scientific">Portunus trituberculatus</name>
    <name type="common">Swimming crab</name>
    <name type="synonym">Neptunus trituberculatus</name>
    <dbReference type="NCBI Taxonomy" id="210409"/>
    <lineage>
        <taxon>Eukaryota</taxon>
        <taxon>Metazoa</taxon>
        <taxon>Ecdysozoa</taxon>
        <taxon>Arthropoda</taxon>
        <taxon>Crustacea</taxon>
        <taxon>Multicrustacea</taxon>
        <taxon>Malacostraca</taxon>
        <taxon>Eumalacostraca</taxon>
        <taxon>Eucarida</taxon>
        <taxon>Decapoda</taxon>
        <taxon>Pleocyemata</taxon>
        <taxon>Brachyura</taxon>
        <taxon>Eubrachyura</taxon>
        <taxon>Portunoidea</taxon>
        <taxon>Portunidae</taxon>
        <taxon>Portuninae</taxon>
        <taxon>Portunus</taxon>
    </lineage>
</organism>
<evidence type="ECO:0000313" key="2">
    <source>
        <dbReference type="EMBL" id="MPC20313.1"/>
    </source>
</evidence>
<sequence>MQGLGMENIPYTSCCCVCDWTVERWTKKQMNMRKEPAKRLPDEKPTTPSKLSVLSTMRPSVERSKLCLSNGCSNESSNASKEENVAKHCGQLLSAKHHGGGDSNKHVL</sequence>
<dbReference type="AlphaFoldDB" id="A0A5B7DGF4"/>
<comment type="caution">
    <text evidence="2">The sequence shown here is derived from an EMBL/GenBank/DDBJ whole genome shotgun (WGS) entry which is preliminary data.</text>
</comment>
<reference evidence="2 3" key="1">
    <citation type="submission" date="2019-05" db="EMBL/GenBank/DDBJ databases">
        <title>Another draft genome of Portunus trituberculatus and its Hox gene families provides insights of decapod evolution.</title>
        <authorList>
            <person name="Jeong J.-H."/>
            <person name="Song I."/>
            <person name="Kim S."/>
            <person name="Choi T."/>
            <person name="Kim D."/>
            <person name="Ryu S."/>
            <person name="Kim W."/>
        </authorList>
    </citation>
    <scope>NUCLEOTIDE SEQUENCE [LARGE SCALE GENOMIC DNA]</scope>
    <source>
        <tissue evidence="2">Muscle</tissue>
    </source>
</reference>
<feature type="compositionally biased region" description="Basic and acidic residues" evidence="1">
    <location>
        <begin position="31"/>
        <end position="45"/>
    </location>
</feature>
<name>A0A5B7DGF4_PORTR</name>
<proteinExistence type="predicted"/>
<keyword evidence="3" id="KW-1185">Reference proteome</keyword>
<dbReference type="EMBL" id="VSRR010000858">
    <property type="protein sequence ID" value="MPC20313.1"/>
    <property type="molecule type" value="Genomic_DNA"/>
</dbReference>
<accession>A0A5B7DGF4</accession>
<protein>
    <submittedName>
        <fullName evidence="2">Uncharacterized protein</fullName>
    </submittedName>
</protein>
<feature type="compositionally biased region" description="Polar residues" evidence="1">
    <location>
        <begin position="46"/>
        <end position="55"/>
    </location>
</feature>
<evidence type="ECO:0000313" key="3">
    <source>
        <dbReference type="Proteomes" id="UP000324222"/>
    </source>
</evidence>
<feature type="region of interest" description="Disordered" evidence="1">
    <location>
        <begin position="31"/>
        <end position="55"/>
    </location>
</feature>